<dbReference type="AlphaFoldDB" id="A0A1I4IGG5"/>
<dbReference type="Pfam" id="PF00148">
    <property type="entry name" value="Oxidored_nitro"/>
    <property type="match status" value="1"/>
</dbReference>
<sequence length="407" mass="44986">MGLHRFHPTPSGRMGTLWTLSTIRNAALVEFGSMGHMLYGRAALKRMGKNPDCKLYSTHINESDIAMGETKRLTQAIADIVLRDQPRVIFVLPSSVPEMIGTDLSALCRELQTSYPQVRLLPFGAGGFNIELYQGVQETLLLLATTLPLAVPPTSVPTFNLIGSCTDLFQFNADAQEIVRIMEGAFGIRPICIMTSDTSVEDIEHMGAAHINLVIRREGLPAACHLQQKFGTPLVEGRPYGMQGTYSWLKQIAQILDRPVNQDFIIQQQNEAQPIMEIAPGFFSHQKKPVELSVGGHADVVAGILTYACSELGLTPGLCWCDSPAMATETLPYWQETQWSQTVTSKHQGLLMASGEVLTWVGRSNLAMQIANPSRGWQLYPYSPPYMGFRGAMNLATTWMNEVVRML</sequence>
<gene>
    <name evidence="2" type="ORF">SAMN04490355_100835</name>
</gene>
<evidence type="ECO:0000313" key="2">
    <source>
        <dbReference type="EMBL" id="SFL53479.1"/>
    </source>
</evidence>
<dbReference type="OrthoDB" id="3199475at2"/>
<dbReference type="InterPro" id="IPR052673">
    <property type="entry name" value="Ni-siroh_cyclase_CfbD"/>
</dbReference>
<accession>A0A1I4IGG5</accession>
<evidence type="ECO:0000259" key="1">
    <source>
        <dbReference type="Pfam" id="PF00148"/>
    </source>
</evidence>
<dbReference type="GO" id="GO:0016491">
    <property type="term" value="F:oxidoreductase activity"/>
    <property type="evidence" value="ECO:0007669"/>
    <property type="project" value="InterPro"/>
</dbReference>
<dbReference type="EMBL" id="FOTS01000008">
    <property type="protein sequence ID" value="SFL53479.1"/>
    <property type="molecule type" value="Genomic_DNA"/>
</dbReference>
<feature type="domain" description="Nitrogenase/oxidoreductase component 1" evidence="1">
    <location>
        <begin position="13"/>
        <end position="403"/>
    </location>
</feature>
<evidence type="ECO:0000313" key="3">
    <source>
        <dbReference type="Proteomes" id="UP000199520"/>
    </source>
</evidence>
<dbReference type="PANTHER" id="PTHR42846">
    <property type="entry name" value="NI-SIROHYDROCHLORIN A,C-DIAMIDE REDUCTIVE CYCLASE COMPLEX, COMPONENT CFBD"/>
    <property type="match status" value="1"/>
</dbReference>
<dbReference type="InterPro" id="IPR000510">
    <property type="entry name" value="Nase/OxRdtase_comp1"/>
</dbReference>
<dbReference type="Gene3D" id="3.40.50.1980">
    <property type="entry name" value="Nitrogenase molybdenum iron protein domain"/>
    <property type="match status" value="2"/>
</dbReference>
<dbReference type="STRING" id="1123291.SAMN04490355_100835"/>
<dbReference type="SUPFAM" id="SSF53807">
    <property type="entry name" value="Helical backbone' metal receptor"/>
    <property type="match status" value="1"/>
</dbReference>
<reference evidence="3" key="1">
    <citation type="submission" date="2016-10" db="EMBL/GenBank/DDBJ databases">
        <authorList>
            <person name="Varghese N."/>
            <person name="Submissions S."/>
        </authorList>
    </citation>
    <scope>NUCLEOTIDE SEQUENCE [LARGE SCALE GENOMIC DNA]</scope>
    <source>
        <strain evidence="3">DSM 13327</strain>
    </source>
</reference>
<protein>
    <submittedName>
        <fullName evidence="2">Nitrogenase molybdenum-iron protein, alpha and beta chains</fullName>
    </submittedName>
</protein>
<dbReference type="PANTHER" id="PTHR42846:SF1">
    <property type="entry name" value="NI-SIROHYDROCHLORIN A,C-DIAMIDE REDUCTIVE CYCLASE COMPLEX, COMPONENT CFBD"/>
    <property type="match status" value="1"/>
</dbReference>
<name>A0A1I4IGG5_9FIRM</name>
<proteinExistence type="predicted"/>
<organism evidence="2 3">
    <name type="scientific">Pelosinus propionicus DSM 13327</name>
    <dbReference type="NCBI Taxonomy" id="1123291"/>
    <lineage>
        <taxon>Bacteria</taxon>
        <taxon>Bacillati</taxon>
        <taxon>Bacillota</taxon>
        <taxon>Negativicutes</taxon>
        <taxon>Selenomonadales</taxon>
        <taxon>Sporomusaceae</taxon>
        <taxon>Pelosinus</taxon>
    </lineage>
</organism>
<keyword evidence="3" id="KW-1185">Reference proteome</keyword>
<dbReference type="RefSeq" id="WP_090933833.1">
    <property type="nucleotide sequence ID" value="NZ_FOTS01000008.1"/>
</dbReference>
<dbReference type="Proteomes" id="UP000199520">
    <property type="component" value="Unassembled WGS sequence"/>
</dbReference>